<dbReference type="EnsemblPlants" id="OGLUM02G34360.1">
    <property type="protein sequence ID" value="OGLUM02G34360.1"/>
    <property type="gene ID" value="OGLUM02G34360"/>
</dbReference>
<name>A0A0D9YYN7_9ORYZ</name>
<evidence type="ECO:0000256" key="4">
    <source>
        <dbReference type="ARBA" id="ARBA00022989"/>
    </source>
</evidence>
<comment type="subcellular location">
    <subcellularLocation>
        <location evidence="1 6">Membrane</location>
        <topology evidence="1 6">Multi-pass membrane protein</topology>
    </subcellularLocation>
</comment>
<sequence>MQEMQAPPPPPILLLAPQYGFHYQPTLEEFLAKRRVSPAGRRGQKKESICSSLDQTMSNDSTKWQSFERMGVGRVMNDAKPYLAMILLQVGFAGMYVVAVASLKRGMSHFVLVVYRNLFATAVMAPFALWFERRVRPRLTLIIFLKIMGLAILEPVLDQNLYYMGANLTSAGFASALINVLPAVTFVMALVLRMEKVKLKSVHSQAKIAGTLFTVAGAVLMVLYHGPVVQFPWTKGQHHDGGSGAGGAAGGGFLQGTIFIVVACVTSPYGNTLHHNENATVGQCAFTTSEAGNYLACFWIDSAEKGSGISINLDWKIGIAAKDWDVIAKKEKIEGVELELRKLEVAVQSIHQNMIYLKAREAEMRTMSEKTNARVAWFSILSLSVCIVVSILQLWHLQGYFQKKKLI</sequence>
<keyword evidence="5 6" id="KW-0472">Membrane</keyword>
<evidence type="ECO:0000259" key="8">
    <source>
        <dbReference type="PROSITE" id="PS50866"/>
    </source>
</evidence>
<dbReference type="Proteomes" id="UP000026961">
    <property type="component" value="Chromosome 2"/>
</dbReference>
<feature type="transmembrane region" description="Helical" evidence="6">
    <location>
        <begin position="244"/>
        <end position="265"/>
    </location>
</feature>
<feature type="transmembrane region" description="Helical" evidence="6">
    <location>
        <begin position="109"/>
        <end position="131"/>
    </location>
</feature>
<keyword evidence="4 6" id="KW-1133">Transmembrane helix</keyword>
<evidence type="ECO:0000256" key="7">
    <source>
        <dbReference type="SAM" id="Coils"/>
    </source>
</evidence>
<feature type="domain" description="GOLD" evidence="8">
    <location>
        <begin position="265"/>
        <end position="342"/>
    </location>
</feature>
<dbReference type="InterPro" id="IPR037185">
    <property type="entry name" value="EmrE-like"/>
</dbReference>
<feature type="transmembrane region" description="Helical" evidence="6">
    <location>
        <begin position="138"/>
        <end position="157"/>
    </location>
</feature>
<feature type="coiled-coil region" evidence="7">
    <location>
        <begin position="326"/>
        <end position="353"/>
    </location>
</feature>
<keyword evidence="7" id="KW-0175">Coiled coil</keyword>
<dbReference type="PANTHER" id="PTHR31218">
    <property type="entry name" value="WAT1-RELATED PROTEIN"/>
    <property type="match status" value="1"/>
</dbReference>
<protein>
    <recommendedName>
        <fullName evidence="6">WAT1-related protein</fullName>
    </recommendedName>
</protein>
<feature type="transmembrane region" description="Helical" evidence="6">
    <location>
        <begin position="375"/>
        <end position="395"/>
    </location>
</feature>
<reference evidence="9" key="2">
    <citation type="submission" date="2018-05" db="EMBL/GenBank/DDBJ databases">
        <title>OgluRS3 (Oryza glumaepatula Reference Sequence Version 3).</title>
        <authorList>
            <person name="Zhang J."/>
            <person name="Kudrna D."/>
            <person name="Lee S."/>
            <person name="Talag J."/>
            <person name="Welchert J."/>
            <person name="Wing R.A."/>
        </authorList>
    </citation>
    <scope>NUCLEOTIDE SEQUENCE [LARGE SCALE GENOMIC DNA]</scope>
</reference>
<proteinExistence type="inferred from homology"/>
<feature type="transmembrane region" description="Helical" evidence="6">
    <location>
        <begin position="169"/>
        <end position="192"/>
    </location>
</feature>
<evidence type="ECO:0000256" key="5">
    <source>
        <dbReference type="ARBA" id="ARBA00023136"/>
    </source>
</evidence>
<accession>A0A0D9YYN7</accession>
<feature type="transmembrane region" description="Helical" evidence="6">
    <location>
        <begin position="82"/>
        <end position="103"/>
    </location>
</feature>
<dbReference type="PROSITE" id="PS50866">
    <property type="entry name" value="GOLD"/>
    <property type="match status" value="1"/>
</dbReference>
<feature type="transmembrane region" description="Helical" evidence="6">
    <location>
        <begin position="204"/>
        <end position="224"/>
    </location>
</feature>
<dbReference type="Pfam" id="PF01105">
    <property type="entry name" value="EMP24_GP25L"/>
    <property type="match status" value="1"/>
</dbReference>
<dbReference type="Pfam" id="PF00892">
    <property type="entry name" value="EamA"/>
    <property type="match status" value="1"/>
</dbReference>
<dbReference type="InterPro" id="IPR009038">
    <property type="entry name" value="GOLD_dom"/>
</dbReference>
<evidence type="ECO:0000256" key="3">
    <source>
        <dbReference type="ARBA" id="ARBA00022692"/>
    </source>
</evidence>
<reference evidence="9" key="1">
    <citation type="submission" date="2015-04" db="UniProtKB">
        <authorList>
            <consortium name="EnsemblPlants"/>
        </authorList>
    </citation>
    <scope>IDENTIFICATION</scope>
</reference>
<dbReference type="Gramene" id="OGLUM02G34360.1">
    <property type="protein sequence ID" value="OGLUM02G34360.1"/>
    <property type="gene ID" value="OGLUM02G34360"/>
</dbReference>
<evidence type="ECO:0000256" key="2">
    <source>
        <dbReference type="ARBA" id="ARBA00007635"/>
    </source>
</evidence>
<dbReference type="GO" id="GO:0022857">
    <property type="term" value="F:transmembrane transporter activity"/>
    <property type="evidence" value="ECO:0007669"/>
    <property type="project" value="InterPro"/>
</dbReference>
<evidence type="ECO:0000313" key="9">
    <source>
        <dbReference type="EnsemblPlants" id="OGLUM02G34360.1"/>
    </source>
</evidence>
<organism evidence="9">
    <name type="scientific">Oryza glumipatula</name>
    <dbReference type="NCBI Taxonomy" id="40148"/>
    <lineage>
        <taxon>Eukaryota</taxon>
        <taxon>Viridiplantae</taxon>
        <taxon>Streptophyta</taxon>
        <taxon>Embryophyta</taxon>
        <taxon>Tracheophyta</taxon>
        <taxon>Spermatophyta</taxon>
        <taxon>Magnoliopsida</taxon>
        <taxon>Liliopsida</taxon>
        <taxon>Poales</taxon>
        <taxon>Poaceae</taxon>
        <taxon>BOP clade</taxon>
        <taxon>Oryzoideae</taxon>
        <taxon>Oryzeae</taxon>
        <taxon>Oryzinae</taxon>
        <taxon>Oryza</taxon>
    </lineage>
</organism>
<dbReference type="InterPro" id="IPR030184">
    <property type="entry name" value="WAT1-related"/>
</dbReference>
<dbReference type="HOGENOM" id="CLU_790798_0_0_1"/>
<dbReference type="SUPFAM" id="SSF103481">
    <property type="entry name" value="Multidrug resistance efflux transporter EmrE"/>
    <property type="match status" value="1"/>
</dbReference>
<dbReference type="InterPro" id="IPR000620">
    <property type="entry name" value="EamA_dom"/>
</dbReference>
<dbReference type="eggNOG" id="KOG1691">
    <property type="taxonomic scope" value="Eukaryota"/>
</dbReference>
<evidence type="ECO:0000256" key="1">
    <source>
        <dbReference type="ARBA" id="ARBA00004141"/>
    </source>
</evidence>
<dbReference type="AlphaFoldDB" id="A0A0D9YYN7"/>
<dbReference type="SMART" id="SM01190">
    <property type="entry name" value="EMP24_GP25L"/>
    <property type="match status" value="1"/>
</dbReference>
<evidence type="ECO:0000313" key="10">
    <source>
        <dbReference type="Proteomes" id="UP000026961"/>
    </source>
</evidence>
<dbReference type="STRING" id="40148.A0A0D9YYN7"/>
<comment type="similarity">
    <text evidence="2 6">Belongs to the drug/metabolite transporter (DMT) superfamily. Plant drug/metabolite exporter (P-DME) (TC 2.A.7.4) family.</text>
</comment>
<keyword evidence="3 6" id="KW-0812">Transmembrane</keyword>
<keyword evidence="10" id="KW-1185">Reference proteome</keyword>
<dbReference type="GO" id="GO:0016020">
    <property type="term" value="C:membrane"/>
    <property type="evidence" value="ECO:0007669"/>
    <property type="project" value="UniProtKB-SubCell"/>
</dbReference>
<evidence type="ECO:0000256" key="6">
    <source>
        <dbReference type="RuleBase" id="RU363077"/>
    </source>
</evidence>